<gene>
    <name evidence="7" type="ORF">UFOPK2086_00305</name>
    <name evidence="8" type="ORF">UFOPK2295_01613</name>
</gene>
<dbReference type="AlphaFoldDB" id="A0A6J6NF19"/>
<dbReference type="FunFam" id="3.30.1360.40:FF:000001">
    <property type="entry name" value="Ribosome-recycling factor"/>
    <property type="match status" value="1"/>
</dbReference>
<evidence type="ECO:0000313" key="7">
    <source>
        <dbReference type="EMBL" id="CAB4630748.1"/>
    </source>
</evidence>
<dbReference type="SUPFAM" id="SSF55194">
    <property type="entry name" value="Ribosome recycling factor, RRF"/>
    <property type="match status" value="1"/>
</dbReference>
<dbReference type="GO" id="GO:0043023">
    <property type="term" value="F:ribosomal large subunit binding"/>
    <property type="evidence" value="ECO:0007669"/>
    <property type="project" value="TreeGrafter"/>
</dbReference>
<evidence type="ECO:0000256" key="3">
    <source>
        <dbReference type="ARBA" id="ARBA00022490"/>
    </source>
</evidence>
<dbReference type="InterPro" id="IPR036191">
    <property type="entry name" value="RRF_sf"/>
</dbReference>
<dbReference type="Gene3D" id="3.30.1360.40">
    <property type="match status" value="1"/>
</dbReference>
<keyword evidence="3" id="KW-0963">Cytoplasm</keyword>
<dbReference type="PANTHER" id="PTHR20982:SF3">
    <property type="entry name" value="MITOCHONDRIAL RIBOSOME RECYCLING FACTOR PSEUDO 1"/>
    <property type="match status" value="1"/>
</dbReference>
<evidence type="ECO:0000256" key="2">
    <source>
        <dbReference type="ARBA" id="ARBA00005912"/>
    </source>
</evidence>
<dbReference type="PANTHER" id="PTHR20982">
    <property type="entry name" value="RIBOSOME RECYCLING FACTOR"/>
    <property type="match status" value="1"/>
</dbReference>
<dbReference type="GO" id="GO:0006412">
    <property type="term" value="P:translation"/>
    <property type="evidence" value="ECO:0007669"/>
    <property type="project" value="UniProtKB-KW"/>
</dbReference>
<dbReference type="InterPro" id="IPR002661">
    <property type="entry name" value="Ribosome_recyc_fac"/>
</dbReference>
<sequence length="185" mass="21033">MIEDILLEAVDKMERAVSHVLSQYSTVRTGRANPALVEKLLVEYYGSTVPLQQLAGFQVPEARTLVVKPHDRGSMGAIERAIRDSDLGLQPSNDGVVIRLSFPVLTEARRKEYVKVVKNMSEDGRVAVRNVRRDARKQLETSEKNSEISKDDLERAEKELDKYTQDHIEQIDKGFARKEQELLEV</sequence>
<dbReference type="Gene3D" id="1.10.132.20">
    <property type="entry name" value="Ribosome-recycling factor"/>
    <property type="match status" value="1"/>
</dbReference>
<evidence type="ECO:0000259" key="6">
    <source>
        <dbReference type="Pfam" id="PF01765"/>
    </source>
</evidence>
<keyword evidence="5" id="KW-0175">Coiled coil</keyword>
<name>A0A6J6NF19_9ZZZZ</name>
<dbReference type="Pfam" id="PF01765">
    <property type="entry name" value="RRF"/>
    <property type="match status" value="1"/>
</dbReference>
<comment type="similarity">
    <text evidence="2">Belongs to the RRF family.</text>
</comment>
<accession>A0A6J6NF19</accession>
<dbReference type="GO" id="GO:0005737">
    <property type="term" value="C:cytoplasm"/>
    <property type="evidence" value="ECO:0007669"/>
    <property type="project" value="UniProtKB-SubCell"/>
</dbReference>
<dbReference type="EMBL" id="CAEZWV010000049">
    <property type="protein sequence ID" value="CAB4684802.1"/>
    <property type="molecule type" value="Genomic_DNA"/>
</dbReference>
<dbReference type="HAMAP" id="MF_00040">
    <property type="entry name" value="RRF"/>
    <property type="match status" value="1"/>
</dbReference>
<evidence type="ECO:0000256" key="5">
    <source>
        <dbReference type="SAM" id="Coils"/>
    </source>
</evidence>
<dbReference type="EMBL" id="CAEZVQ010000021">
    <property type="protein sequence ID" value="CAB4630748.1"/>
    <property type="molecule type" value="Genomic_DNA"/>
</dbReference>
<proteinExistence type="inferred from homology"/>
<reference evidence="8" key="1">
    <citation type="submission" date="2020-05" db="EMBL/GenBank/DDBJ databases">
        <authorList>
            <person name="Chiriac C."/>
            <person name="Salcher M."/>
            <person name="Ghai R."/>
            <person name="Kavagutti S V."/>
        </authorList>
    </citation>
    <scope>NUCLEOTIDE SEQUENCE</scope>
</reference>
<feature type="coiled-coil region" evidence="5">
    <location>
        <begin position="136"/>
        <end position="173"/>
    </location>
</feature>
<dbReference type="InterPro" id="IPR023584">
    <property type="entry name" value="Ribosome_recyc_fac_dom"/>
</dbReference>
<dbReference type="NCBIfam" id="TIGR00496">
    <property type="entry name" value="frr"/>
    <property type="match status" value="1"/>
</dbReference>
<comment type="subcellular location">
    <subcellularLocation>
        <location evidence="1">Cytoplasm</location>
    </subcellularLocation>
</comment>
<dbReference type="FunFam" id="1.10.132.20:FF:000001">
    <property type="entry name" value="Ribosome-recycling factor"/>
    <property type="match status" value="1"/>
</dbReference>
<protein>
    <submittedName>
        <fullName evidence="8">Unannotated protein</fullName>
    </submittedName>
</protein>
<feature type="domain" description="Ribosome recycling factor" evidence="6">
    <location>
        <begin position="23"/>
        <end position="183"/>
    </location>
</feature>
<dbReference type="CDD" id="cd00520">
    <property type="entry name" value="RRF"/>
    <property type="match status" value="1"/>
</dbReference>
<evidence type="ECO:0000256" key="4">
    <source>
        <dbReference type="ARBA" id="ARBA00022917"/>
    </source>
</evidence>
<evidence type="ECO:0000313" key="8">
    <source>
        <dbReference type="EMBL" id="CAB4684802.1"/>
    </source>
</evidence>
<keyword evidence="4" id="KW-0648">Protein biosynthesis</keyword>
<organism evidence="8">
    <name type="scientific">freshwater metagenome</name>
    <dbReference type="NCBI Taxonomy" id="449393"/>
    <lineage>
        <taxon>unclassified sequences</taxon>
        <taxon>metagenomes</taxon>
        <taxon>ecological metagenomes</taxon>
    </lineage>
</organism>
<evidence type="ECO:0000256" key="1">
    <source>
        <dbReference type="ARBA" id="ARBA00004496"/>
    </source>
</evidence>